<evidence type="ECO:0000256" key="3">
    <source>
        <dbReference type="SAM" id="MobiDB-lite"/>
    </source>
</evidence>
<comment type="caution">
    <text evidence="5">The sequence shown here is derived from an EMBL/GenBank/DDBJ whole genome shotgun (WGS) entry which is preliminary data.</text>
</comment>
<dbReference type="AlphaFoldDB" id="A0A835HIM5"/>
<name>A0A835HIM5_9MAGN</name>
<organism evidence="5 6">
    <name type="scientific">Coptis chinensis</name>
    <dbReference type="NCBI Taxonomy" id="261450"/>
    <lineage>
        <taxon>Eukaryota</taxon>
        <taxon>Viridiplantae</taxon>
        <taxon>Streptophyta</taxon>
        <taxon>Embryophyta</taxon>
        <taxon>Tracheophyta</taxon>
        <taxon>Spermatophyta</taxon>
        <taxon>Magnoliopsida</taxon>
        <taxon>Ranunculales</taxon>
        <taxon>Ranunculaceae</taxon>
        <taxon>Coptidoideae</taxon>
        <taxon>Coptis</taxon>
    </lineage>
</organism>
<feature type="compositionally biased region" description="Basic and acidic residues" evidence="3">
    <location>
        <begin position="196"/>
        <end position="221"/>
    </location>
</feature>
<evidence type="ECO:0000313" key="6">
    <source>
        <dbReference type="Proteomes" id="UP000631114"/>
    </source>
</evidence>
<sequence>MKADVICPLVQDPKERKLKYVEARKHEYGIVKERKLAKERSKDEHLYGDKPKFVTSAYKKKLTEDEKWLEEDHLLEEKYDVMKNDIVGYLKAMREFHSNLRKINVVLDAKVEGRVKSDTLGKEILPRINSTSNSGKTKVRDKAEPSLHSESNNAAVDVKLEVAKTSSHSESNIVAVDVKPEVHSFMQAYIMVEQPSSDRKKQDLHKRKDEHDLAAARERYLQHRRVK</sequence>
<dbReference type="GO" id="GO:0000381">
    <property type="term" value="P:regulation of alternative mRNA splicing, via spliceosome"/>
    <property type="evidence" value="ECO:0007669"/>
    <property type="project" value="InterPro"/>
</dbReference>
<evidence type="ECO:0000256" key="2">
    <source>
        <dbReference type="ARBA" id="ARBA00023054"/>
    </source>
</evidence>
<dbReference type="InterPro" id="IPR018612">
    <property type="entry name" value="NSRP1_N"/>
</dbReference>
<keyword evidence="6" id="KW-1185">Reference proteome</keyword>
<evidence type="ECO:0000256" key="1">
    <source>
        <dbReference type="ARBA" id="ARBA00010126"/>
    </source>
</evidence>
<dbReference type="Proteomes" id="UP000631114">
    <property type="component" value="Unassembled WGS sequence"/>
</dbReference>
<accession>A0A835HIM5</accession>
<proteinExistence type="inferred from homology"/>
<dbReference type="OrthoDB" id="446635at2759"/>
<feature type="region of interest" description="Disordered" evidence="3">
    <location>
        <begin position="127"/>
        <end position="152"/>
    </location>
</feature>
<comment type="similarity">
    <text evidence="1">Belongs to the NSRP1 family.</text>
</comment>
<feature type="compositionally biased region" description="Basic and acidic residues" evidence="3">
    <location>
        <begin position="138"/>
        <end position="147"/>
    </location>
</feature>
<keyword evidence="2" id="KW-0175">Coiled coil</keyword>
<dbReference type="EMBL" id="JADFTS010000007">
    <property type="protein sequence ID" value="KAF9598997.1"/>
    <property type="molecule type" value="Genomic_DNA"/>
</dbReference>
<protein>
    <recommendedName>
        <fullName evidence="4">Nuclear speckle splicing regulatory protein 1 N-terminal domain-containing protein</fullName>
    </recommendedName>
</protein>
<dbReference type="PANTHER" id="PTHR30060">
    <property type="entry name" value="INNER MEMBRANE PROTEIN"/>
    <property type="match status" value="1"/>
</dbReference>
<evidence type="ECO:0000313" key="5">
    <source>
        <dbReference type="EMBL" id="KAF9598997.1"/>
    </source>
</evidence>
<dbReference type="Pfam" id="PF09745">
    <property type="entry name" value="NSRP1_N"/>
    <property type="match status" value="1"/>
</dbReference>
<reference evidence="5 6" key="1">
    <citation type="submission" date="2020-10" db="EMBL/GenBank/DDBJ databases">
        <title>The Coptis chinensis genome and diversification of protoberbering-type alkaloids.</title>
        <authorList>
            <person name="Wang B."/>
            <person name="Shu S."/>
            <person name="Song C."/>
            <person name="Liu Y."/>
        </authorList>
    </citation>
    <scope>NUCLEOTIDE SEQUENCE [LARGE SCALE GENOMIC DNA]</scope>
    <source>
        <strain evidence="5">HL-2020</strain>
        <tissue evidence="5">Leaf</tissue>
    </source>
</reference>
<dbReference type="PANTHER" id="PTHR30060:SF0">
    <property type="entry name" value="COILED-COIL PROTEIN (DUF2040)-RELATED"/>
    <property type="match status" value="1"/>
</dbReference>
<feature type="domain" description="Nuclear speckle splicing regulatory protein 1 N-terminal" evidence="4">
    <location>
        <begin position="18"/>
        <end position="80"/>
    </location>
</feature>
<evidence type="ECO:0000259" key="4">
    <source>
        <dbReference type="Pfam" id="PF09745"/>
    </source>
</evidence>
<feature type="region of interest" description="Disordered" evidence="3">
    <location>
        <begin position="193"/>
        <end position="227"/>
    </location>
</feature>
<gene>
    <name evidence="5" type="ORF">IFM89_033342</name>
</gene>